<dbReference type="Proteomes" id="UP000996601">
    <property type="component" value="Unassembled WGS sequence"/>
</dbReference>
<dbReference type="InterPro" id="IPR045337">
    <property type="entry name" value="MmgE_PrpD_C"/>
</dbReference>
<comment type="similarity">
    <text evidence="1">Belongs to the PrpD family.</text>
</comment>
<evidence type="ECO:0000256" key="1">
    <source>
        <dbReference type="ARBA" id="ARBA00006174"/>
    </source>
</evidence>
<dbReference type="Pfam" id="PF19305">
    <property type="entry name" value="MmgE_PrpD_C"/>
    <property type="match status" value="1"/>
</dbReference>
<dbReference type="Gene3D" id="1.10.4100.10">
    <property type="entry name" value="2-methylcitrate dehydratase PrpD"/>
    <property type="match status" value="1"/>
</dbReference>
<dbReference type="InterPro" id="IPR045336">
    <property type="entry name" value="MmgE_PrpD_N"/>
</dbReference>
<protein>
    <submittedName>
        <fullName evidence="4">MmgE/PrpD family protein</fullName>
    </submittedName>
</protein>
<evidence type="ECO:0000259" key="2">
    <source>
        <dbReference type="Pfam" id="PF03972"/>
    </source>
</evidence>
<sequence>MGLKTTREIADYVHDFKYEQLPSDLVSHVKDIVSGYMSSTLAGSILPIGRVATAYARQQASTQHAGVFGGGFKTTLEAAAAANATMAHATELEDVAFPEGLYTLTVLAPVFAIAEHQRMTGREAIEAFVLGYEVAGKLGVACADAGAKGWMLSAVFASVGNAAAAARLFKLDREQTLNAISIGASQGTGLVKQAGMGAHTFEAGFAARNGICAATLAKLGLDGAPGILEGVGGMADLIGGMPDFELVEGFRTAEIGIRKYPCCGLLQRTIDGMSDLIAAEKLTIDAVESIEVEVNHTFAMYMKYADPRTAAQTRFSIEHAMAACFIEQPVFLASFTDEAAHDPRYAAIRRKVTMKVHPEWERGYFPQPAIITVTKKDGTVLKRECVFARGDAGHPASREDIGGKYQGAIDFVGVLSQEQADKASRIIETLDDIEDISELTTIFAFPDQLKASERKVA</sequence>
<dbReference type="SUPFAM" id="SSF103378">
    <property type="entry name" value="2-methylcitrate dehydratase PrpD"/>
    <property type="match status" value="1"/>
</dbReference>
<evidence type="ECO:0000313" key="5">
    <source>
        <dbReference type="Proteomes" id="UP000996601"/>
    </source>
</evidence>
<dbReference type="InterPro" id="IPR036148">
    <property type="entry name" value="MmgE/PrpD_sf"/>
</dbReference>
<dbReference type="Gene3D" id="3.30.1330.120">
    <property type="entry name" value="2-methylcitrate dehydratase PrpD"/>
    <property type="match status" value="1"/>
</dbReference>
<dbReference type="PANTHER" id="PTHR16943:SF8">
    <property type="entry name" value="2-METHYLCITRATE DEHYDRATASE"/>
    <property type="match status" value="1"/>
</dbReference>
<dbReference type="InterPro" id="IPR005656">
    <property type="entry name" value="MmgE_PrpD"/>
</dbReference>
<dbReference type="InterPro" id="IPR042188">
    <property type="entry name" value="MmgE/PrpD_sf_2"/>
</dbReference>
<dbReference type="PANTHER" id="PTHR16943">
    <property type="entry name" value="2-METHYLCITRATE DEHYDRATASE-RELATED"/>
    <property type="match status" value="1"/>
</dbReference>
<organism evidence="4 5">
    <name type="scientific">Shinella lacus</name>
    <dbReference type="NCBI Taxonomy" id="2654216"/>
    <lineage>
        <taxon>Bacteria</taxon>
        <taxon>Pseudomonadati</taxon>
        <taxon>Pseudomonadota</taxon>
        <taxon>Alphaproteobacteria</taxon>
        <taxon>Hyphomicrobiales</taxon>
        <taxon>Rhizobiaceae</taxon>
        <taxon>Shinella</taxon>
    </lineage>
</organism>
<dbReference type="Pfam" id="PF03972">
    <property type="entry name" value="MmgE_PrpD_N"/>
    <property type="match status" value="1"/>
</dbReference>
<gene>
    <name evidence="4" type="ORF">GB927_010450</name>
</gene>
<dbReference type="EMBL" id="WHSB02000003">
    <property type="protein sequence ID" value="MCQ4630459.1"/>
    <property type="molecule type" value="Genomic_DNA"/>
</dbReference>
<accession>A0ABT1R5J2</accession>
<reference evidence="4" key="1">
    <citation type="submission" date="2021-07" db="EMBL/GenBank/DDBJ databases">
        <title>Shinella sp. nov., a novel member of the genus Shinella from water.</title>
        <authorList>
            <person name="Deng Y."/>
        </authorList>
    </citation>
    <scope>NUCLEOTIDE SEQUENCE</scope>
    <source>
        <strain evidence="4">CPCC 100929</strain>
    </source>
</reference>
<proteinExistence type="inferred from homology"/>
<comment type="caution">
    <text evidence="4">The sequence shown here is derived from an EMBL/GenBank/DDBJ whole genome shotgun (WGS) entry which is preliminary data.</text>
</comment>
<feature type="domain" description="MmgE/PrpD C-terminal" evidence="3">
    <location>
        <begin position="260"/>
        <end position="431"/>
    </location>
</feature>
<evidence type="ECO:0000259" key="3">
    <source>
        <dbReference type="Pfam" id="PF19305"/>
    </source>
</evidence>
<name>A0ABT1R5J2_9HYPH</name>
<feature type="domain" description="MmgE/PrpD N-terminal" evidence="2">
    <location>
        <begin position="7"/>
        <end position="245"/>
    </location>
</feature>
<dbReference type="RefSeq" id="WP_256116727.1">
    <property type="nucleotide sequence ID" value="NZ_WHSB02000003.1"/>
</dbReference>
<evidence type="ECO:0000313" key="4">
    <source>
        <dbReference type="EMBL" id="MCQ4630459.1"/>
    </source>
</evidence>
<dbReference type="InterPro" id="IPR042183">
    <property type="entry name" value="MmgE/PrpD_sf_1"/>
</dbReference>
<keyword evidence="5" id="KW-1185">Reference proteome</keyword>